<accession>A0A1D1VSK0</accession>
<feature type="region of interest" description="Disordered" evidence="1">
    <location>
        <begin position="523"/>
        <end position="542"/>
    </location>
</feature>
<dbReference type="InterPro" id="IPR000477">
    <property type="entry name" value="RT_dom"/>
</dbReference>
<dbReference type="PROSITE" id="PS50878">
    <property type="entry name" value="RT_POL"/>
    <property type="match status" value="1"/>
</dbReference>
<dbReference type="OrthoDB" id="7433202at2759"/>
<dbReference type="Proteomes" id="UP000186922">
    <property type="component" value="Unassembled WGS sequence"/>
</dbReference>
<dbReference type="AlphaFoldDB" id="A0A1D1VSK0"/>
<dbReference type="EMBL" id="BDGG01000011">
    <property type="protein sequence ID" value="GAV04525.1"/>
    <property type="molecule type" value="Genomic_DNA"/>
</dbReference>
<organism evidence="3 4">
    <name type="scientific">Ramazzottius varieornatus</name>
    <name type="common">Water bear</name>
    <name type="synonym">Tardigrade</name>
    <dbReference type="NCBI Taxonomy" id="947166"/>
    <lineage>
        <taxon>Eukaryota</taxon>
        <taxon>Metazoa</taxon>
        <taxon>Ecdysozoa</taxon>
        <taxon>Tardigrada</taxon>
        <taxon>Eutardigrada</taxon>
        <taxon>Parachela</taxon>
        <taxon>Hypsibioidea</taxon>
        <taxon>Ramazzottiidae</taxon>
        <taxon>Ramazzottius</taxon>
    </lineage>
</organism>
<feature type="domain" description="Reverse transcriptase" evidence="2">
    <location>
        <begin position="138"/>
        <end position="345"/>
    </location>
</feature>
<reference evidence="3 4" key="1">
    <citation type="journal article" date="2016" name="Nat. Commun.">
        <title>Extremotolerant tardigrade genome and improved radiotolerance of human cultured cells by tardigrade-unique protein.</title>
        <authorList>
            <person name="Hashimoto T."/>
            <person name="Horikawa D.D."/>
            <person name="Saito Y."/>
            <person name="Kuwahara H."/>
            <person name="Kozuka-Hata H."/>
            <person name="Shin-I T."/>
            <person name="Minakuchi Y."/>
            <person name="Ohishi K."/>
            <person name="Motoyama A."/>
            <person name="Aizu T."/>
            <person name="Enomoto A."/>
            <person name="Kondo K."/>
            <person name="Tanaka S."/>
            <person name="Hara Y."/>
            <person name="Koshikawa S."/>
            <person name="Sagara H."/>
            <person name="Miura T."/>
            <person name="Yokobori S."/>
            <person name="Miyagawa K."/>
            <person name="Suzuki Y."/>
            <person name="Kubo T."/>
            <person name="Oyama M."/>
            <person name="Kohara Y."/>
            <person name="Fujiyama A."/>
            <person name="Arakawa K."/>
            <person name="Katayama T."/>
            <person name="Toyoda A."/>
            <person name="Kunieda T."/>
        </authorList>
    </citation>
    <scope>NUCLEOTIDE SEQUENCE [LARGE SCALE GENOMIC DNA]</scope>
    <source>
        <strain evidence="3 4">YOKOZUNA-1</strain>
    </source>
</reference>
<dbReference type="PANTHER" id="PTHR48462">
    <property type="entry name" value="PROTEIN, PUTATIVE-RELATED"/>
    <property type="match status" value="1"/>
</dbReference>
<evidence type="ECO:0000256" key="1">
    <source>
        <dbReference type="SAM" id="MobiDB-lite"/>
    </source>
</evidence>
<comment type="caution">
    <text evidence="3">The sequence shown here is derived from an EMBL/GenBank/DDBJ whole genome shotgun (WGS) entry which is preliminary data.</text>
</comment>
<sequence length="542" mass="59416">MSDRIRISPAVVSEQHWFASPPARSQLVDQAENGALRVLSSEDSVASPTREVLGILREKHPPESPDSSFADAPDQTALPDNVTVEDVVAPVKSFPNGSAGGVDGLRPQYLKDMLAGPSSGATVALAEASAKVTTLMLQGNIPEAVCDVLYGASLTALRKKDEGLRPIAVGNTLQRLAGKIIVKRVGRDMEARVHPEQLDFRNVFNTIYRDVLLCVVEEVIPAYYSLVWQLYKHYSKCLFGQHTLKSARGVQQGDPLGPLLFCLVMESLTKSLKSPLDVWYLNDGTVGAVEEGKKLGLELNPTKCELFAFGGSSQERQASQEAAATVCPGIVFLSTSDLNLLGAPLLEEGLEEVFRAKTIKIKLVHSNLNWLSAHQALFPPRNCLCLSKLFYILRCFPVWKVPWVLQEFNEVVRGSRSEITTWKRLPGHAGKQRCQSWLHALPSSSLSNLLDNNTLRVSVGIRLGAELCRPHTCRCGSIVDEYGQHGLSSKFSGGRYSRHSALNESLKRALTSTQIPAILEPPGIFRKNETSGQHDASSMEER</sequence>
<evidence type="ECO:0000259" key="2">
    <source>
        <dbReference type="PROSITE" id="PS50878"/>
    </source>
</evidence>
<keyword evidence="4" id="KW-1185">Reference proteome</keyword>
<evidence type="ECO:0000313" key="3">
    <source>
        <dbReference type="EMBL" id="GAV04525.1"/>
    </source>
</evidence>
<evidence type="ECO:0000313" key="4">
    <source>
        <dbReference type="Proteomes" id="UP000186922"/>
    </source>
</evidence>
<protein>
    <recommendedName>
        <fullName evidence="2">Reverse transcriptase domain-containing protein</fullName>
    </recommendedName>
</protein>
<proteinExistence type="predicted"/>
<dbReference type="PANTHER" id="PTHR48462:SF1">
    <property type="entry name" value="PROTEIN, PUTATIVE-RELATED"/>
    <property type="match status" value="1"/>
</dbReference>
<name>A0A1D1VSK0_RAMVA</name>
<gene>
    <name evidence="3" type="primary">RvY_14794-1</name>
    <name evidence="3" type="synonym">RvY_14794.1</name>
    <name evidence="3" type="ORF">RvY_14794</name>
</gene>